<dbReference type="Gene3D" id="1.20.1260.10">
    <property type="match status" value="1"/>
</dbReference>
<comment type="caution">
    <text evidence="2">The sequence shown here is derived from an EMBL/GenBank/DDBJ whole genome shotgun (WGS) entry which is preliminary data.</text>
</comment>
<name>A0ABS7T597_9GAMM</name>
<dbReference type="InterPro" id="IPR012347">
    <property type="entry name" value="Ferritin-like"/>
</dbReference>
<reference evidence="2 3" key="1">
    <citation type="submission" date="2021-09" db="EMBL/GenBank/DDBJ databases">
        <title>Lysobacter sp. 13A isolated from the river sediment.</title>
        <authorList>
            <person name="Liu H."/>
            <person name="Li S."/>
            <person name="Mao S."/>
        </authorList>
    </citation>
    <scope>NUCLEOTIDE SEQUENCE [LARGE SCALE GENOMIC DNA]</scope>
    <source>
        <strain evidence="2 3">13A</strain>
    </source>
</reference>
<proteinExistence type="predicted"/>
<evidence type="ECO:0000313" key="3">
    <source>
        <dbReference type="Proteomes" id="UP001430954"/>
    </source>
</evidence>
<protein>
    <submittedName>
        <fullName evidence="2">DUF305 domain-containing protein</fullName>
    </submittedName>
</protein>
<sequence>MPMEMSGNVDKDFAMMMTMHHGQAIKMIDAYAKHGQNPDLKALAAEMKAAQLKEIETRAPHTK</sequence>
<dbReference type="RefSeq" id="WP_223675289.1">
    <property type="nucleotide sequence ID" value="NZ_JAINZW010000002.1"/>
</dbReference>
<dbReference type="EMBL" id="JAINZW010000002">
    <property type="protein sequence ID" value="MBZ4039050.1"/>
    <property type="molecule type" value="Genomic_DNA"/>
</dbReference>
<gene>
    <name evidence="2" type="ORF">K6753_05835</name>
</gene>
<dbReference type="Proteomes" id="UP001430954">
    <property type="component" value="Unassembled WGS sequence"/>
</dbReference>
<dbReference type="Pfam" id="PF03713">
    <property type="entry name" value="DUF305"/>
    <property type="match status" value="1"/>
</dbReference>
<feature type="domain" description="DUF305" evidence="1">
    <location>
        <begin position="10"/>
        <end position="56"/>
    </location>
</feature>
<dbReference type="InterPro" id="IPR005183">
    <property type="entry name" value="DUF305_CopM-like"/>
</dbReference>
<evidence type="ECO:0000313" key="2">
    <source>
        <dbReference type="EMBL" id="MBZ4039050.1"/>
    </source>
</evidence>
<accession>A0ABS7T597</accession>
<evidence type="ECO:0000259" key="1">
    <source>
        <dbReference type="Pfam" id="PF03713"/>
    </source>
</evidence>
<keyword evidence="3" id="KW-1185">Reference proteome</keyword>
<organism evidence="2 3">
    <name type="scientific">Novilysobacter selenitireducens</name>
    <dbReference type="NCBI Taxonomy" id="2872639"/>
    <lineage>
        <taxon>Bacteria</taxon>
        <taxon>Pseudomonadati</taxon>
        <taxon>Pseudomonadota</taxon>
        <taxon>Gammaproteobacteria</taxon>
        <taxon>Lysobacterales</taxon>
        <taxon>Lysobacteraceae</taxon>
        <taxon>Novilysobacter</taxon>
    </lineage>
</organism>